<reference evidence="7" key="3">
    <citation type="submission" date="2025-08" db="UniProtKB">
        <authorList>
            <consortium name="Ensembl"/>
        </authorList>
    </citation>
    <scope>IDENTIFICATION</scope>
</reference>
<comment type="similarity">
    <text evidence="1">Belongs to the CCDC93 family.</text>
</comment>
<feature type="coiled-coil region" evidence="4">
    <location>
        <begin position="542"/>
        <end position="569"/>
    </location>
</feature>
<dbReference type="GO" id="GO:0006893">
    <property type="term" value="P:Golgi to plasma membrane transport"/>
    <property type="evidence" value="ECO:0007669"/>
    <property type="project" value="TreeGrafter"/>
</dbReference>
<dbReference type="Proteomes" id="UP000265140">
    <property type="component" value="Chromosome 16"/>
</dbReference>
<accession>A0A3P8ZMD4</accession>
<evidence type="ECO:0000256" key="2">
    <source>
        <dbReference type="ARBA" id="ARBA00016765"/>
    </source>
</evidence>
<evidence type="ECO:0000313" key="8">
    <source>
        <dbReference type="Proteomes" id="UP000265140"/>
    </source>
</evidence>
<feature type="domain" description="CCDC93 N-terminal" evidence="6">
    <location>
        <begin position="36"/>
        <end position="142"/>
    </location>
</feature>
<evidence type="ECO:0000256" key="3">
    <source>
        <dbReference type="ARBA" id="ARBA00023054"/>
    </source>
</evidence>
<feature type="domain" description="CCDC93 coiled-coil" evidence="5">
    <location>
        <begin position="222"/>
        <end position="593"/>
    </location>
</feature>
<evidence type="ECO:0000259" key="6">
    <source>
        <dbReference type="Pfam" id="PF21673"/>
    </source>
</evidence>
<dbReference type="Pfam" id="PF21673">
    <property type="entry name" value="CCDC93_N"/>
    <property type="match status" value="1"/>
</dbReference>
<protein>
    <recommendedName>
        <fullName evidence="2">Coiled-coil domain-containing protein 93</fullName>
    </recommendedName>
</protein>
<evidence type="ECO:0000256" key="4">
    <source>
        <dbReference type="SAM" id="Coils"/>
    </source>
</evidence>
<dbReference type="AlphaFoldDB" id="A0A3P8ZMD4"/>
<dbReference type="PANTHER" id="PTHR16441:SF0">
    <property type="entry name" value="COILED-COIL DOMAIN-CONTAINING PROTEIN 93"/>
    <property type="match status" value="1"/>
</dbReference>
<dbReference type="InterPro" id="IPR048747">
    <property type="entry name" value="CCDC93_N"/>
</dbReference>
<dbReference type="InterPro" id="IPR039116">
    <property type="entry name" value="CCDC93"/>
</dbReference>
<feature type="coiled-coil region" evidence="4">
    <location>
        <begin position="294"/>
        <end position="349"/>
    </location>
</feature>
<dbReference type="PANTHER" id="PTHR16441">
    <property type="entry name" value="FIDIPIDINE"/>
    <property type="match status" value="1"/>
</dbReference>
<dbReference type="GeneTree" id="ENSGT00390000011294"/>
<dbReference type="Bgee" id="ENSELUG00000000250">
    <property type="expression patterns" value="Expressed in spleen and 15 other cell types or tissues"/>
</dbReference>
<proteinExistence type="inferred from homology"/>
<sequence length="600" mass="69736">MAATSVFQRVRTGSKIGAQYDQEGNLIQVETREDEEQSVKLAEILELLLAAGYFRARIKGLGPFDKVVGGMTWCITTCNFDIDVDLLFQENSTIGQKIALTEKIVSVLPKMKCPHRLEPHQIQGLDFIHIFPVIQWLVKRAIETREEMGDYVRAYSISQFQKTHNYPEDEDFLQRKEKAVRAVLDVSEVYKPQRKYKRQVEAGELLDEESRATPPGLTEVLQEEEDLQAAEELRIKTLMTSMAAMATEEGRLTASTVGQIVGLQSEEIKQIASEYADKQSELSAEDRPERYGPVQQHRRMVASLTKQIQQKNKQLEELQARYFEVKSACEEAKSKVMEATEQTETLDKELSVLDEAESQADTSLLEKLRVLVAMNENLKSQEQEFRTHCREEMVRLQQNIEDLKIESGDDGEDEKERSQLIDKQYDTDREKLQKIRLLMARRNREIAVLQRKIDEVPSRAELTQYQKRFIELYGQVSATHKETKQFFTLYNTLDDKKVYLEKEVNLLNSIHDNFQQAMASSGAKEQFLRQMEQIVEGIKQSRIKMEKKKQENKMRRDQLNDEYLELLDKQRLYFKTVKDFKEECRKNEMLLSKLRTKGAS</sequence>
<evidence type="ECO:0000313" key="7">
    <source>
        <dbReference type="Ensembl" id="ENSELUP00000029994.3"/>
    </source>
</evidence>
<name>A0A3P8ZMD4_ESOLU</name>
<reference evidence="8" key="1">
    <citation type="journal article" date="2014" name="PLoS ONE">
        <title>The genome and linkage map of the northern pike (Esox lucius): conserved synteny revealed between the salmonid sister group and the Neoteleostei.</title>
        <authorList>
            <person name="Rondeau E.B."/>
            <person name="Minkley D.R."/>
            <person name="Leong J.S."/>
            <person name="Messmer A.M."/>
            <person name="Jantzen J.R."/>
            <person name="von Schalburg K.R."/>
            <person name="Lemon C."/>
            <person name="Bird N.H."/>
            <person name="Koop B.F."/>
        </authorList>
    </citation>
    <scope>NUCLEOTIDE SEQUENCE</scope>
</reference>
<keyword evidence="8" id="KW-1185">Reference proteome</keyword>
<dbReference type="Pfam" id="PF09762">
    <property type="entry name" value="CCDC93_CC"/>
    <property type="match status" value="1"/>
</dbReference>
<reference evidence="7" key="4">
    <citation type="submission" date="2025-09" db="UniProtKB">
        <authorList>
            <consortium name="Ensembl"/>
        </authorList>
    </citation>
    <scope>IDENTIFICATION</scope>
</reference>
<dbReference type="InterPro" id="IPR019159">
    <property type="entry name" value="CCDC93_CC"/>
</dbReference>
<organism evidence="7 8">
    <name type="scientific">Esox lucius</name>
    <name type="common">Northern pike</name>
    <dbReference type="NCBI Taxonomy" id="8010"/>
    <lineage>
        <taxon>Eukaryota</taxon>
        <taxon>Metazoa</taxon>
        <taxon>Chordata</taxon>
        <taxon>Craniata</taxon>
        <taxon>Vertebrata</taxon>
        <taxon>Euteleostomi</taxon>
        <taxon>Actinopterygii</taxon>
        <taxon>Neopterygii</taxon>
        <taxon>Teleostei</taxon>
        <taxon>Protacanthopterygii</taxon>
        <taxon>Esociformes</taxon>
        <taxon>Esocidae</taxon>
        <taxon>Esox</taxon>
    </lineage>
</organism>
<reference evidence="7" key="2">
    <citation type="submission" date="2020-02" db="EMBL/GenBank/DDBJ databases">
        <title>Esox lucius (northern pike) genome, fEsoLuc1, primary haplotype.</title>
        <authorList>
            <person name="Myers G."/>
            <person name="Karagic N."/>
            <person name="Meyer A."/>
            <person name="Pippel M."/>
            <person name="Reichard M."/>
            <person name="Winkler S."/>
            <person name="Tracey A."/>
            <person name="Sims Y."/>
            <person name="Howe K."/>
            <person name="Rhie A."/>
            <person name="Formenti G."/>
            <person name="Durbin R."/>
            <person name="Fedrigo O."/>
            <person name="Jarvis E.D."/>
        </authorList>
    </citation>
    <scope>NUCLEOTIDE SEQUENCE [LARGE SCALE GENOMIC DNA]</scope>
</reference>
<dbReference type="Ensembl" id="ENSELUT00000009426.3">
    <property type="protein sequence ID" value="ENSELUP00000029994.3"/>
    <property type="gene ID" value="ENSELUG00000000250.3"/>
</dbReference>
<evidence type="ECO:0000259" key="5">
    <source>
        <dbReference type="Pfam" id="PF09762"/>
    </source>
</evidence>
<evidence type="ECO:0000256" key="1">
    <source>
        <dbReference type="ARBA" id="ARBA00007219"/>
    </source>
</evidence>
<keyword evidence="3 4" id="KW-0175">Coiled coil</keyword>
<gene>
    <name evidence="7" type="primary">CCDC93</name>
</gene>